<dbReference type="EMBL" id="CACVAS010000166">
    <property type="protein sequence ID" value="CAA6827870.1"/>
    <property type="molecule type" value="Genomic_DNA"/>
</dbReference>
<evidence type="ECO:0000313" key="2">
    <source>
        <dbReference type="EMBL" id="CAA6827870.1"/>
    </source>
</evidence>
<keyword evidence="1" id="KW-0732">Signal</keyword>
<organism evidence="2">
    <name type="scientific">uncultured Sulfurovum sp</name>
    <dbReference type="NCBI Taxonomy" id="269237"/>
    <lineage>
        <taxon>Bacteria</taxon>
        <taxon>Pseudomonadati</taxon>
        <taxon>Campylobacterota</taxon>
        <taxon>Epsilonproteobacteria</taxon>
        <taxon>Campylobacterales</taxon>
        <taxon>Sulfurovaceae</taxon>
        <taxon>Sulfurovum</taxon>
        <taxon>environmental samples</taxon>
    </lineage>
</organism>
<protein>
    <recommendedName>
        <fullName evidence="3">FMN-binding domain-containing protein</fullName>
    </recommendedName>
</protein>
<reference evidence="2" key="1">
    <citation type="submission" date="2020-01" db="EMBL/GenBank/DDBJ databases">
        <authorList>
            <person name="Meier V. D."/>
            <person name="Meier V D."/>
        </authorList>
    </citation>
    <scope>NUCLEOTIDE SEQUENCE</scope>
    <source>
        <strain evidence="2">HLG_WM_MAG_01</strain>
    </source>
</reference>
<proteinExistence type="predicted"/>
<evidence type="ECO:0008006" key="3">
    <source>
        <dbReference type="Google" id="ProtNLM"/>
    </source>
</evidence>
<feature type="signal peptide" evidence="1">
    <location>
        <begin position="1"/>
        <end position="26"/>
    </location>
</feature>
<sequence length="181" mass="20568">MIGVNIMHKIFITLLFGIFLSQSAMAKTFPTVKEVIESSFPKDTIMTKHNLVLTKKQFNEIQQKAKAKVDTKIYRYYELTNAEETVGFALLMFRKVRTKKTTVIYGFDMNDTLKFTEILAFGEAPEWLPSSTWMSQLQNKTPKDALRIGEDLPTISGATLSARCLSEATRIARAIYEIGLK</sequence>
<evidence type="ECO:0000256" key="1">
    <source>
        <dbReference type="SAM" id="SignalP"/>
    </source>
</evidence>
<dbReference type="AlphaFoldDB" id="A0A6S6UI15"/>
<name>A0A6S6UI15_9BACT</name>
<accession>A0A6S6UI15</accession>
<feature type="chain" id="PRO_5028425929" description="FMN-binding domain-containing protein" evidence="1">
    <location>
        <begin position="27"/>
        <end position="181"/>
    </location>
</feature>
<gene>
    <name evidence="2" type="ORF">HELGO_WM27395</name>
</gene>